<dbReference type="EMBL" id="AOJL01000005">
    <property type="protein sequence ID" value="ELZ51805.1"/>
    <property type="molecule type" value="Genomic_DNA"/>
</dbReference>
<dbReference type="InterPro" id="IPR058675">
    <property type="entry name" value="DUF8054_C"/>
</dbReference>
<gene>
    <name evidence="4" type="ORF">C464_00379</name>
</gene>
<protein>
    <submittedName>
        <fullName evidence="4">Uncharacterized protein</fullName>
    </submittedName>
</protein>
<dbReference type="InterPro" id="IPR058674">
    <property type="entry name" value="DUF8054_N"/>
</dbReference>
<dbReference type="InterPro" id="IPR058775">
    <property type="entry name" value="DUF8054_M"/>
</dbReference>
<dbReference type="Pfam" id="PF26237">
    <property type="entry name" value="DUF8054_C"/>
    <property type="match status" value="1"/>
</dbReference>
<sequence length="282" mass="29638">MNASRETTSDRLGEPARTAVGRLRQPEYVGANRCLPCTVGNVAVAAVGAAAVGAVGAPLLGATGFAGALAAIWLRGYLVPGTPELTKRYLPERVLRLFGKGSAPESSAAIDAESYLLSAGVLVETSDGADLAFAPWFASAWNDARDRVRRRVDAGDERAAGVDESSLSLSWAEGAAFAFAGGERIGHWESRPAFLADVAADRALRDGLDGWSRLPLAARSDVLGALRLFVEVCPACEGSVRLEERVVESCCASYDVIAGRCTACDARLFEMRLPSSFDADAA</sequence>
<proteinExistence type="predicted"/>
<evidence type="ECO:0000259" key="1">
    <source>
        <dbReference type="Pfam" id="PF26236"/>
    </source>
</evidence>
<comment type="caution">
    <text evidence="4">The sequence shown here is derived from an EMBL/GenBank/DDBJ whole genome shotgun (WGS) entry which is preliminary data.</text>
</comment>
<evidence type="ECO:0000313" key="4">
    <source>
        <dbReference type="EMBL" id="ELZ51805.1"/>
    </source>
</evidence>
<feature type="domain" description="DUF8054" evidence="3">
    <location>
        <begin position="111"/>
        <end position="228"/>
    </location>
</feature>
<feature type="domain" description="DUF8054" evidence="2">
    <location>
        <begin position="231"/>
        <end position="271"/>
    </location>
</feature>
<dbReference type="RefSeq" id="WP_006111487.1">
    <property type="nucleotide sequence ID" value="NZ_AOJL01000005.1"/>
</dbReference>
<dbReference type="AlphaFoldDB" id="M0EVQ6"/>
<name>M0EVQ6_9EURY</name>
<accession>M0EVQ6</accession>
<evidence type="ECO:0000259" key="2">
    <source>
        <dbReference type="Pfam" id="PF26237"/>
    </source>
</evidence>
<dbReference type="OrthoDB" id="292134at2157"/>
<evidence type="ECO:0000259" key="3">
    <source>
        <dbReference type="Pfam" id="PF26238"/>
    </source>
</evidence>
<dbReference type="PATRIC" id="fig|1227466.3.peg.78"/>
<keyword evidence="5" id="KW-1185">Reference proteome</keyword>
<reference evidence="4 5" key="1">
    <citation type="journal article" date="2014" name="PLoS Genet.">
        <title>Phylogenetically driven sequencing of extremely halophilic archaea reveals strategies for static and dynamic osmo-response.</title>
        <authorList>
            <person name="Becker E.A."/>
            <person name="Seitzer P.M."/>
            <person name="Tritt A."/>
            <person name="Larsen D."/>
            <person name="Krusor M."/>
            <person name="Yao A.I."/>
            <person name="Wu D."/>
            <person name="Madern D."/>
            <person name="Eisen J.A."/>
            <person name="Darling A.E."/>
            <person name="Facciotti M.T."/>
        </authorList>
    </citation>
    <scope>NUCLEOTIDE SEQUENCE [LARGE SCALE GENOMIC DNA]</scope>
    <source>
        <strain evidence="4 5">DSM 10284</strain>
    </source>
</reference>
<evidence type="ECO:0000313" key="5">
    <source>
        <dbReference type="Proteomes" id="UP000011509"/>
    </source>
</evidence>
<dbReference type="Pfam" id="PF26236">
    <property type="entry name" value="DUF8054_N"/>
    <property type="match status" value="1"/>
</dbReference>
<dbReference type="Proteomes" id="UP000011509">
    <property type="component" value="Unassembled WGS sequence"/>
</dbReference>
<feature type="domain" description="DUF8054" evidence="1">
    <location>
        <begin position="21"/>
        <end position="100"/>
    </location>
</feature>
<dbReference type="Pfam" id="PF26238">
    <property type="entry name" value="DUF8054_M"/>
    <property type="match status" value="1"/>
</dbReference>
<organism evidence="4 5">
    <name type="scientific">Halorubrum coriense DSM 10284</name>
    <dbReference type="NCBI Taxonomy" id="1227466"/>
    <lineage>
        <taxon>Archaea</taxon>
        <taxon>Methanobacteriati</taxon>
        <taxon>Methanobacteriota</taxon>
        <taxon>Stenosarchaea group</taxon>
        <taxon>Halobacteria</taxon>
        <taxon>Halobacteriales</taxon>
        <taxon>Haloferacaceae</taxon>
        <taxon>Halorubrum</taxon>
    </lineage>
</organism>